<reference evidence="11 12" key="1">
    <citation type="journal article" date="2020" name="Cell Host Microbe">
        <title>Functional and Genomic Variation between Human-Derived Isolates of Lachnospiraceae Reveals Inter- and Intra-Species Diversity.</title>
        <authorList>
            <person name="Sorbara M.T."/>
            <person name="Littmann E.R."/>
            <person name="Fontana E."/>
            <person name="Moody T.U."/>
            <person name="Kohout C.E."/>
            <person name="Gjonbalaj M."/>
            <person name="Eaton V."/>
            <person name="Seok R."/>
            <person name="Leiner I.M."/>
            <person name="Pamer E.G."/>
        </authorList>
    </citation>
    <scope>NUCLEOTIDE SEQUENCE [LARGE SCALE GENOMIC DNA]</scope>
    <source>
        <strain evidence="10 11">MSK.17.11</strain>
        <strain evidence="9 12">MSK.17.38</strain>
    </source>
</reference>
<keyword evidence="3" id="KW-0813">Transport</keyword>
<dbReference type="Gene3D" id="1.20.1530.20">
    <property type="match status" value="1"/>
</dbReference>
<keyword evidence="4" id="KW-1003">Cell membrane</keyword>
<proteinExistence type="inferred from homology"/>
<dbReference type="InterPro" id="IPR004776">
    <property type="entry name" value="Mem_transp_PIN-like"/>
</dbReference>
<feature type="transmembrane region" description="Helical" evidence="8">
    <location>
        <begin position="129"/>
        <end position="150"/>
    </location>
</feature>
<evidence type="ECO:0000256" key="3">
    <source>
        <dbReference type="ARBA" id="ARBA00022448"/>
    </source>
</evidence>
<comment type="caution">
    <text evidence="10">The sequence shown here is derived from an EMBL/GenBank/DDBJ whole genome shotgun (WGS) entry which is preliminary data.</text>
</comment>
<gene>
    <name evidence="10" type="ORF">G5A66_04975</name>
    <name evidence="9" type="ORF">G5A75_03225</name>
</gene>
<sequence length="304" mass="33436">MDNFAKMFQLQMMLFLLMAVGVLFRKRNIISESGRKTLSNLTVNLILPCNIIESFLGEWNVSENLLRHCLIALGISFGIQVAALYLSMLFFAPVSRDKKNIFKYGLIVSNSSFIGIPVVGELYGNLGVLYTSFFQIPIRIMMWTAGLSLFTNVDKKESFQKLIKHPCIIAIVIGAFLMIASVPLPSFLGNTIAGLSKCTTPLSMITVGAMFANSKWSDFLDPSILYYCLIRLIVFPAIVFGAVRLLGIDLVLGNVAVLLSAMPMAATTAILADKYNYNGETASRSIFVSTLLSIVTLPVICLML</sequence>
<feature type="transmembrane region" description="Helical" evidence="8">
    <location>
        <begin position="104"/>
        <end position="123"/>
    </location>
</feature>
<dbReference type="GO" id="GO:0055085">
    <property type="term" value="P:transmembrane transport"/>
    <property type="evidence" value="ECO:0007669"/>
    <property type="project" value="InterPro"/>
</dbReference>
<feature type="transmembrane region" description="Helical" evidence="8">
    <location>
        <begin position="162"/>
        <end position="182"/>
    </location>
</feature>
<evidence type="ECO:0000256" key="1">
    <source>
        <dbReference type="ARBA" id="ARBA00004651"/>
    </source>
</evidence>
<feature type="transmembrane region" description="Helical" evidence="8">
    <location>
        <begin position="224"/>
        <end position="243"/>
    </location>
</feature>
<dbReference type="Proteomes" id="UP000528555">
    <property type="component" value="Unassembled WGS sequence"/>
</dbReference>
<evidence type="ECO:0000256" key="8">
    <source>
        <dbReference type="SAM" id="Phobius"/>
    </source>
</evidence>
<evidence type="ECO:0000313" key="9">
    <source>
        <dbReference type="EMBL" id="NSK13899.1"/>
    </source>
</evidence>
<keyword evidence="5 8" id="KW-0812">Transmembrane</keyword>
<reference evidence="10" key="2">
    <citation type="submission" date="2020-02" db="EMBL/GenBank/DDBJ databases">
        <authorList>
            <person name="Littmann E."/>
            <person name="Sorbara M."/>
        </authorList>
    </citation>
    <scope>NUCLEOTIDE SEQUENCE</scope>
    <source>
        <strain evidence="10">MSK.17.11</strain>
        <strain evidence="9">MSK.17.38</strain>
    </source>
</reference>
<evidence type="ECO:0000256" key="6">
    <source>
        <dbReference type="ARBA" id="ARBA00022989"/>
    </source>
</evidence>
<dbReference type="OrthoDB" id="9798064at2"/>
<feature type="transmembrane region" description="Helical" evidence="8">
    <location>
        <begin position="284"/>
        <end position="303"/>
    </location>
</feature>
<feature type="transmembrane region" description="Helical" evidence="8">
    <location>
        <begin position="250"/>
        <end position="272"/>
    </location>
</feature>
<evidence type="ECO:0000256" key="4">
    <source>
        <dbReference type="ARBA" id="ARBA00022475"/>
    </source>
</evidence>
<name>A0A850HGW0_9FIRM</name>
<protein>
    <submittedName>
        <fullName evidence="10">AEC family transporter</fullName>
    </submittedName>
</protein>
<accession>A0A850HGW0</accession>
<feature type="transmembrane region" description="Helical" evidence="8">
    <location>
        <begin position="65"/>
        <end position="92"/>
    </location>
</feature>
<dbReference type="GO" id="GO:0005886">
    <property type="term" value="C:plasma membrane"/>
    <property type="evidence" value="ECO:0007669"/>
    <property type="project" value="UniProtKB-SubCell"/>
</dbReference>
<dbReference type="Pfam" id="PF03547">
    <property type="entry name" value="Mem_trans"/>
    <property type="match status" value="1"/>
</dbReference>
<evidence type="ECO:0000313" key="11">
    <source>
        <dbReference type="Proteomes" id="UP000528555"/>
    </source>
</evidence>
<evidence type="ECO:0000313" key="12">
    <source>
        <dbReference type="Proteomes" id="UP000701680"/>
    </source>
</evidence>
<evidence type="ECO:0000256" key="5">
    <source>
        <dbReference type="ARBA" id="ARBA00022692"/>
    </source>
</evidence>
<evidence type="ECO:0000256" key="2">
    <source>
        <dbReference type="ARBA" id="ARBA00010145"/>
    </source>
</evidence>
<comment type="similarity">
    <text evidence="2">Belongs to the auxin efflux carrier (TC 2.A.69) family.</text>
</comment>
<dbReference type="PANTHER" id="PTHR36838:SF1">
    <property type="entry name" value="SLR1864 PROTEIN"/>
    <property type="match status" value="1"/>
</dbReference>
<dbReference type="EMBL" id="JAAIUO010000002">
    <property type="protein sequence ID" value="NSK13899.1"/>
    <property type="molecule type" value="Genomic_DNA"/>
</dbReference>
<keyword evidence="6 8" id="KW-1133">Transmembrane helix</keyword>
<dbReference type="RefSeq" id="WP_101694112.1">
    <property type="nucleotide sequence ID" value="NZ_JAAITX010000002.1"/>
</dbReference>
<dbReference type="AlphaFoldDB" id="A0A850HGW0"/>
<dbReference type="PANTHER" id="PTHR36838">
    <property type="entry name" value="AUXIN EFFLUX CARRIER FAMILY PROTEIN"/>
    <property type="match status" value="1"/>
</dbReference>
<evidence type="ECO:0000313" key="10">
    <source>
        <dbReference type="EMBL" id="NVH58014.1"/>
    </source>
</evidence>
<keyword evidence="11" id="KW-1185">Reference proteome</keyword>
<evidence type="ECO:0000256" key="7">
    <source>
        <dbReference type="ARBA" id="ARBA00023136"/>
    </source>
</evidence>
<dbReference type="InterPro" id="IPR038770">
    <property type="entry name" value="Na+/solute_symporter_sf"/>
</dbReference>
<dbReference type="Proteomes" id="UP000701680">
    <property type="component" value="Unassembled WGS sequence"/>
</dbReference>
<comment type="subcellular location">
    <subcellularLocation>
        <location evidence="1">Cell membrane</location>
        <topology evidence="1">Multi-pass membrane protein</topology>
    </subcellularLocation>
</comment>
<keyword evidence="7 8" id="KW-0472">Membrane</keyword>
<dbReference type="EMBL" id="JAAITX010000002">
    <property type="protein sequence ID" value="NVH58014.1"/>
    <property type="molecule type" value="Genomic_DNA"/>
</dbReference>
<organism evidence="10 11">
    <name type="scientific">Dorea phocaeensis</name>
    <dbReference type="NCBI Taxonomy" id="2040291"/>
    <lineage>
        <taxon>Bacteria</taxon>
        <taxon>Bacillati</taxon>
        <taxon>Bacillota</taxon>
        <taxon>Clostridia</taxon>
        <taxon>Lachnospirales</taxon>
        <taxon>Lachnospiraceae</taxon>
        <taxon>Dorea</taxon>
    </lineage>
</organism>